<dbReference type="AlphaFoldDB" id="A0A1G7LJB5"/>
<feature type="transmembrane region" description="Helical" evidence="1">
    <location>
        <begin position="97"/>
        <end position="118"/>
    </location>
</feature>
<sequence>MTQALHIFRKDLRHQWIDLVIYAALLVLSGFLVPTKWPGRWSSNDMLPWLLILLQVAVPLFWLVMIARLVHEEAIVGDRQFWTTRPYRWSSLLGAKLLFLAICIALPYFVMQWCIALYGGLSPFVAGFPMSAAMHLLIVWIPMFLFACVTSTLISTFFTTLGSVVLWVATLVFLLGSNGPEADAPFARLYFGALFTGIFAFLLVFLYRKRSFRLGRVLMGSSAVLFLLLIVFVSKMSPSSLGTQLLKARYRDGAAPQLHLQYVPGRFSGHHAQDSSWLLAVPVPIELLGLSNGHRLHNAAMQYHLEAGGYRYTSPWRPTALTPEGMTFRVPRAVLDHAEHADAHLTVSLAAEEIAPDQPQTTTLRDRFAIPGGGSCDAVNPPYEHRSAATSVVCHFAYSVPYPIEIDANMEPGCPVPKLPIQVPTYDGGTGFDPLTHWTVRAGLGAPEVRACVVQSVTTTVYRPVTRFRTSLDIPSIRLADYVGH</sequence>
<evidence type="ECO:0000256" key="1">
    <source>
        <dbReference type="SAM" id="Phobius"/>
    </source>
</evidence>
<evidence type="ECO:0000313" key="3">
    <source>
        <dbReference type="Proteomes" id="UP000182427"/>
    </source>
</evidence>
<evidence type="ECO:0008006" key="4">
    <source>
        <dbReference type="Google" id="ProtNLM"/>
    </source>
</evidence>
<dbReference type="EMBL" id="LT629690">
    <property type="protein sequence ID" value="SDF49100.1"/>
    <property type="molecule type" value="Genomic_DNA"/>
</dbReference>
<dbReference type="RefSeq" id="WP_083345464.1">
    <property type="nucleotide sequence ID" value="NZ_LT629690.1"/>
</dbReference>
<dbReference type="Proteomes" id="UP000182427">
    <property type="component" value="Chromosome I"/>
</dbReference>
<name>A0A1G7LJB5_9BACT</name>
<feature type="transmembrane region" description="Helical" evidence="1">
    <location>
        <begin position="153"/>
        <end position="175"/>
    </location>
</feature>
<gene>
    <name evidence="2" type="ORF">SAMN05444167_2542</name>
</gene>
<keyword evidence="3" id="KW-1185">Reference proteome</keyword>
<feature type="transmembrane region" description="Helical" evidence="1">
    <location>
        <begin position="187"/>
        <end position="207"/>
    </location>
</feature>
<accession>A0A1G7LJB5</accession>
<feature type="transmembrane region" description="Helical" evidence="1">
    <location>
        <begin position="46"/>
        <end position="70"/>
    </location>
</feature>
<keyword evidence="1" id="KW-1133">Transmembrane helix</keyword>
<evidence type="ECO:0000313" key="2">
    <source>
        <dbReference type="EMBL" id="SDF49100.1"/>
    </source>
</evidence>
<proteinExistence type="predicted"/>
<feature type="transmembrane region" description="Helical" evidence="1">
    <location>
        <begin position="16"/>
        <end position="34"/>
    </location>
</feature>
<organism evidence="2 3">
    <name type="scientific">Terriglobus roseus</name>
    <dbReference type="NCBI Taxonomy" id="392734"/>
    <lineage>
        <taxon>Bacteria</taxon>
        <taxon>Pseudomonadati</taxon>
        <taxon>Acidobacteriota</taxon>
        <taxon>Terriglobia</taxon>
        <taxon>Terriglobales</taxon>
        <taxon>Acidobacteriaceae</taxon>
        <taxon>Terriglobus</taxon>
    </lineage>
</organism>
<reference evidence="2 3" key="1">
    <citation type="submission" date="2016-10" db="EMBL/GenBank/DDBJ databases">
        <authorList>
            <person name="de Groot N.N."/>
        </authorList>
    </citation>
    <scope>NUCLEOTIDE SEQUENCE [LARGE SCALE GENOMIC DNA]</scope>
    <source>
        <strain evidence="2 3">GAS232</strain>
    </source>
</reference>
<keyword evidence="1" id="KW-0472">Membrane</keyword>
<feature type="transmembrane region" description="Helical" evidence="1">
    <location>
        <begin position="214"/>
        <end position="233"/>
    </location>
</feature>
<keyword evidence="1" id="KW-0812">Transmembrane</keyword>
<feature type="transmembrane region" description="Helical" evidence="1">
    <location>
        <begin position="124"/>
        <end position="146"/>
    </location>
</feature>
<dbReference type="OrthoDB" id="117897at2"/>
<protein>
    <recommendedName>
        <fullName evidence="4">ABC-type transport system involved in multi-copper enzyme maturation, permease component</fullName>
    </recommendedName>
</protein>